<dbReference type="Pfam" id="PF02826">
    <property type="entry name" value="2-Hacid_dh_C"/>
    <property type="match status" value="1"/>
</dbReference>
<gene>
    <name evidence="7" type="ORF">HYR64_09860</name>
</gene>
<protein>
    <submittedName>
        <fullName evidence="7">Hydroxyacid dehydrogenase</fullName>
    </submittedName>
</protein>
<dbReference type="GO" id="GO:0006564">
    <property type="term" value="P:L-serine biosynthetic process"/>
    <property type="evidence" value="ECO:0007669"/>
    <property type="project" value="UniProtKB-ARBA"/>
</dbReference>
<dbReference type="Pfam" id="PF00389">
    <property type="entry name" value="2-Hacid_dh"/>
    <property type="match status" value="1"/>
</dbReference>
<dbReference type="SUPFAM" id="SSF52283">
    <property type="entry name" value="Formate/glycerate dehydrogenase catalytic domain-like"/>
    <property type="match status" value="1"/>
</dbReference>
<dbReference type="GO" id="GO:0047545">
    <property type="term" value="F:(S)-2-hydroxyglutarate dehydrogenase activity"/>
    <property type="evidence" value="ECO:0007669"/>
    <property type="project" value="UniProtKB-ARBA"/>
</dbReference>
<dbReference type="InterPro" id="IPR029753">
    <property type="entry name" value="D-isomer_DH_CS"/>
</dbReference>
<keyword evidence="2 4" id="KW-0560">Oxidoreductase</keyword>
<dbReference type="InterPro" id="IPR050857">
    <property type="entry name" value="D-2-hydroxyacid_DH"/>
</dbReference>
<dbReference type="GO" id="GO:0051287">
    <property type="term" value="F:NAD binding"/>
    <property type="evidence" value="ECO:0007669"/>
    <property type="project" value="InterPro"/>
</dbReference>
<evidence type="ECO:0000256" key="2">
    <source>
        <dbReference type="ARBA" id="ARBA00023002"/>
    </source>
</evidence>
<dbReference type="AlphaFoldDB" id="A0A931LU46"/>
<dbReference type="InterPro" id="IPR006139">
    <property type="entry name" value="D-isomer_2_OHA_DH_cat_dom"/>
</dbReference>
<evidence type="ECO:0000259" key="5">
    <source>
        <dbReference type="Pfam" id="PF00389"/>
    </source>
</evidence>
<dbReference type="CDD" id="cd12174">
    <property type="entry name" value="PGDH_like_3"/>
    <property type="match status" value="1"/>
</dbReference>
<reference evidence="7" key="1">
    <citation type="submission" date="2020-07" db="EMBL/GenBank/DDBJ databases">
        <title>Huge and variable diversity of episymbiotic CPR bacteria and DPANN archaea in groundwater ecosystems.</title>
        <authorList>
            <person name="He C.Y."/>
            <person name="Keren R."/>
            <person name="Whittaker M."/>
            <person name="Farag I.F."/>
            <person name="Doudna J."/>
            <person name="Cate J.H.D."/>
            <person name="Banfield J.F."/>
        </authorList>
    </citation>
    <scope>NUCLEOTIDE SEQUENCE</scope>
    <source>
        <strain evidence="7">NC_groundwater_17_Pr7_B-0.1um_64_12</strain>
    </source>
</reference>
<dbReference type="InterPro" id="IPR006140">
    <property type="entry name" value="D-isomer_DH_NAD-bd"/>
</dbReference>
<dbReference type="EMBL" id="JACOSL010000061">
    <property type="protein sequence ID" value="MBI1757397.1"/>
    <property type="molecule type" value="Genomic_DNA"/>
</dbReference>
<proteinExistence type="inferred from homology"/>
<dbReference type="FunFam" id="3.40.50.720:FF:000041">
    <property type="entry name" value="D-3-phosphoglycerate dehydrogenase"/>
    <property type="match status" value="1"/>
</dbReference>
<organism evidence="7 8">
    <name type="scientific">Fimbriimonas ginsengisoli</name>
    <dbReference type="NCBI Taxonomy" id="1005039"/>
    <lineage>
        <taxon>Bacteria</taxon>
        <taxon>Bacillati</taxon>
        <taxon>Armatimonadota</taxon>
        <taxon>Fimbriimonadia</taxon>
        <taxon>Fimbriimonadales</taxon>
        <taxon>Fimbriimonadaceae</taxon>
        <taxon>Fimbriimonas</taxon>
    </lineage>
</organism>
<sequence>MKVLVADKFEKSGLDGLKSLGCEVVSEPDLQSDAIGARLVETGAEILIVRGTKVPESAMAGTKAKLIIRAGSGYNTIDVDAASRMGIQVANCPGKNAQAVAELAFGLILACDRHIPDNVADLRAGRWNKKAYSKARGLYGRTLGLIGMGQVGREMVDRAKAFGMLVLAFTQHLPDDEVRALGAEKVGSLAELASRSDVVSVHVSLRPDTKAMLGEAFFSFLRPGAIFVNTSRGEVVDQSALLAAVESGGLLAGLDVFDNEPTTGEGEYDGPLRSAKGVYCTHHIGAATEQAQEAVAAETVRIVAEFMRTGVAPNVVNLVAAGV</sequence>
<comment type="similarity">
    <text evidence="1 4">Belongs to the D-isomer specific 2-hydroxyacid dehydrogenase family.</text>
</comment>
<name>A0A931LU46_FIMGI</name>
<accession>A0A931LU46</accession>
<dbReference type="InterPro" id="IPR036291">
    <property type="entry name" value="NAD(P)-bd_dom_sf"/>
</dbReference>
<dbReference type="SUPFAM" id="SSF51735">
    <property type="entry name" value="NAD(P)-binding Rossmann-fold domains"/>
    <property type="match status" value="1"/>
</dbReference>
<dbReference type="PANTHER" id="PTHR42789:SF1">
    <property type="entry name" value="D-ISOMER SPECIFIC 2-HYDROXYACID DEHYDROGENASE FAMILY PROTEIN (AFU_ORTHOLOGUE AFUA_6G10090)"/>
    <property type="match status" value="1"/>
</dbReference>
<evidence type="ECO:0000256" key="1">
    <source>
        <dbReference type="ARBA" id="ARBA00005854"/>
    </source>
</evidence>
<dbReference type="GO" id="GO:0004617">
    <property type="term" value="F:phosphoglycerate dehydrogenase activity"/>
    <property type="evidence" value="ECO:0007669"/>
    <property type="project" value="UniProtKB-ARBA"/>
</dbReference>
<dbReference type="Proteomes" id="UP000727962">
    <property type="component" value="Unassembled WGS sequence"/>
</dbReference>
<dbReference type="PANTHER" id="PTHR42789">
    <property type="entry name" value="D-ISOMER SPECIFIC 2-HYDROXYACID DEHYDROGENASE FAMILY PROTEIN (AFU_ORTHOLOGUE AFUA_6G10090)"/>
    <property type="match status" value="1"/>
</dbReference>
<feature type="domain" description="D-isomer specific 2-hydroxyacid dehydrogenase catalytic" evidence="5">
    <location>
        <begin position="3"/>
        <end position="317"/>
    </location>
</feature>
<evidence type="ECO:0000313" key="8">
    <source>
        <dbReference type="Proteomes" id="UP000727962"/>
    </source>
</evidence>
<evidence type="ECO:0000259" key="6">
    <source>
        <dbReference type="Pfam" id="PF02826"/>
    </source>
</evidence>
<keyword evidence="3" id="KW-0520">NAD</keyword>
<dbReference type="PROSITE" id="PS00671">
    <property type="entry name" value="D_2_HYDROXYACID_DH_3"/>
    <property type="match status" value="1"/>
</dbReference>
<feature type="domain" description="D-isomer specific 2-hydroxyacid dehydrogenase NAD-binding" evidence="6">
    <location>
        <begin position="105"/>
        <end position="285"/>
    </location>
</feature>
<evidence type="ECO:0000256" key="4">
    <source>
        <dbReference type="RuleBase" id="RU003719"/>
    </source>
</evidence>
<evidence type="ECO:0000256" key="3">
    <source>
        <dbReference type="ARBA" id="ARBA00023027"/>
    </source>
</evidence>
<evidence type="ECO:0000313" key="7">
    <source>
        <dbReference type="EMBL" id="MBI1757397.1"/>
    </source>
</evidence>
<comment type="caution">
    <text evidence="7">The sequence shown here is derived from an EMBL/GenBank/DDBJ whole genome shotgun (WGS) entry which is preliminary data.</text>
</comment>
<dbReference type="Gene3D" id="3.40.50.720">
    <property type="entry name" value="NAD(P)-binding Rossmann-like Domain"/>
    <property type="match status" value="2"/>
</dbReference>